<reference evidence="3" key="1">
    <citation type="journal article" date="2020" name="Stud. Mycol.">
        <title>101 Dothideomycetes genomes: a test case for predicting lifestyles and emergence of pathogens.</title>
        <authorList>
            <person name="Haridas S."/>
            <person name="Albert R."/>
            <person name="Binder M."/>
            <person name="Bloem J."/>
            <person name="Labutti K."/>
            <person name="Salamov A."/>
            <person name="Andreopoulos B."/>
            <person name="Baker S."/>
            <person name="Barry K."/>
            <person name="Bills G."/>
            <person name="Bluhm B."/>
            <person name="Cannon C."/>
            <person name="Castanera R."/>
            <person name="Culley D."/>
            <person name="Daum C."/>
            <person name="Ezra D."/>
            <person name="Gonzalez J."/>
            <person name="Henrissat B."/>
            <person name="Kuo A."/>
            <person name="Liang C."/>
            <person name="Lipzen A."/>
            <person name="Lutzoni F."/>
            <person name="Magnuson J."/>
            <person name="Mondo S."/>
            <person name="Nolan M."/>
            <person name="Ohm R."/>
            <person name="Pangilinan J."/>
            <person name="Park H.-J."/>
            <person name="Ramirez L."/>
            <person name="Alfaro M."/>
            <person name="Sun H."/>
            <person name="Tritt A."/>
            <person name="Yoshinaga Y."/>
            <person name="Zwiers L.-H."/>
            <person name="Turgeon B."/>
            <person name="Goodwin S."/>
            <person name="Spatafora J."/>
            <person name="Crous P."/>
            <person name="Grigoriev I."/>
        </authorList>
    </citation>
    <scope>NUCLEOTIDE SEQUENCE</scope>
    <source>
        <strain evidence="3">CBS 262.69</strain>
    </source>
</reference>
<dbReference type="InterPro" id="IPR048248">
    <property type="entry name" value="PUA_eIF2d-like"/>
</dbReference>
<dbReference type="FunFam" id="3.30.780.10:FF:000008">
    <property type="entry name" value="eukaryotic translation initiation factor 2D"/>
    <property type="match status" value="1"/>
</dbReference>
<evidence type="ECO:0000313" key="3">
    <source>
        <dbReference type="EMBL" id="KAF2397175.1"/>
    </source>
</evidence>
<protein>
    <recommendedName>
        <fullName evidence="2">SUI1 domain-containing protein</fullName>
    </recommendedName>
</protein>
<dbReference type="InterPro" id="IPR015947">
    <property type="entry name" value="PUA-like_sf"/>
</dbReference>
<dbReference type="AlphaFoldDB" id="A0A6G1HN41"/>
<dbReference type="Pfam" id="PF26291">
    <property type="entry name" value="SWIB_eIF2D"/>
    <property type="match status" value="1"/>
</dbReference>
<dbReference type="Gene3D" id="3.10.400.20">
    <property type="match status" value="1"/>
</dbReference>
<evidence type="ECO:0000259" key="2">
    <source>
        <dbReference type="PROSITE" id="PS50296"/>
    </source>
</evidence>
<name>A0A6G1HN41_9PEZI</name>
<dbReference type="SUPFAM" id="SSF55159">
    <property type="entry name" value="eIF1-like"/>
    <property type="match status" value="1"/>
</dbReference>
<proteinExistence type="predicted"/>
<dbReference type="SUPFAM" id="SSF88697">
    <property type="entry name" value="PUA domain-like"/>
    <property type="match status" value="1"/>
</dbReference>
<dbReference type="OrthoDB" id="199771at2759"/>
<dbReference type="InterPro" id="IPR039757">
    <property type="entry name" value="EIF2D"/>
</dbReference>
<dbReference type="Pfam" id="PF25304">
    <property type="entry name" value="WHD_eIF2D"/>
    <property type="match status" value="1"/>
</dbReference>
<sequence>MFKKKPNIKPLAPLRSSDRRRTADLIISDLDLQVPLPTSDDAEAKAAATAAHSALRNSLLPDNTLSARFTTTHGPDLKQISGTVYVGAHAGDDQRVLWIKFEDRMYPTVYTLWRNPRIVPLLHTHPVVVDKLQTGADLMTPGLAWGPPFPDKARKGTVVAVANTAAPSAPVVVGVCEIDVADVTQVTGAKGLAVRTVHWAEDEIWAWSQGGKTGGGPPREVEGWLVDEGGEVGELADETERLVVQDEEPGGVSLDAEAGRETQEEEAQPEEEDLGLGEEVEDRELTREEIDEAFCKAFLYGVHHYKSNNEPPNYGLEFPLNQSVFLSTLVQPFLPAFTPLQTSSLQIKKSSYKNVKKFIKGLEKMQILKSKDRAGNETVVLDIDFDDAQVTNFKPYRLPRKETAAGTSVGRGTKATEKIDPNDSAVGQTVKIISLFRPKEKLAPLFAASSSDPRAYYTAADLRPIINAYLEKENLISDKARRAAKLDPFLANAVFDGRSPLDNGILAKGLAPREVVVERILAGCSPYYVIARTPAGEPDAPPDVSKPRAGAPPKVLITLETRSGNKTATKISGLEAFGIAPQALADELRKVCAGSTSVERLVGSSPKAPVMEVMVQGPQAAAVGRALERRGVSQRWVEVVDKTKGRKK</sequence>
<dbReference type="PROSITE" id="PS50296">
    <property type="entry name" value="SUI1"/>
    <property type="match status" value="1"/>
</dbReference>
<evidence type="ECO:0000256" key="1">
    <source>
        <dbReference type="SAM" id="MobiDB-lite"/>
    </source>
</evidence>
<keyword evidence="4" id="KW-1185">Reference proteome</keyword>
<dbReference type="InterPro" id="IPR001950">
    <property type="entry name" value="SUI1"/>
</dbReference>
<dbReference type="PANTHER" id="PTHR12217">
    <property type="entry name" value="EUKARYOTIC TRANSLATION INITIATION FACTOR 2D"/>
    <property type="match status" value="1"/>
</dbReference>
<gene>
    <name evidence="3" type="ORF">EJ06DRAFT_544744</name>
</gene>
<dbReference type="Proteomes" id="UP000799640">
    <property type="component" value="Unassembled WGS sequence"/>
</dbReference>
<organism evidence="3 4">
    <name type="scientific">Trichodelitschia bisporula</name>
    <dbReference type="NCBI Taxonomy" id="703511"/>
    <lineage>
        <taxon>Eukaryota</taxon>
        <taxon>Fungi</taxon>
        <taxon>Dikarya</taxon>
        <taxon>Ascomycota</taxon>
        <taxon>Pezizomycotina</taxon>
        <taxon>Dothideomycetes</taxon>
        <taxon>Dothideomycetes incertae sedis</taxon>
        <taxon>Phaeotrichales</taxon>
        <taxon>Phaeotrichaceae</taxon>
        <taxon>Trichodelitschia</taxon>
    </lineage>
</organism>
<dbReference type="Gene3D" id="3.30.780.10">
    <property type="entry name" value="SUI1-like domain"/>
    <property type="match status" value="1"/>
</dbReference>
<dbReference type="Pfam" id="PF26292">
    <property type="entry name" value="PUA_elF2D"/>
    <property type="match status" value="1"/>
</dbReference>
<dbReference type="InterPro" id="IPR058886">
    <property type="entry name" value="SWIB_eIF2D"/>
</dbReference>
<evidence type="ECO:0000313" key="4">
    <source>
        <dbReference type="Proteomes" id="UP000799640"/>
    </source>
</evidence>
<dbReference type="InterPro" id="IPR039759">
    <property type="entry name" value="eIF2D_SUI1"/>
</dbReference>
<feature type="region of interest" description="Disordered" evidence="1">
    <location>
        <begin position="245"/>
        <end position="279"/>
    </location>
</feature>
<accession>A0A6G1HN41</accession>
<dbReference type="CDD" id="cd21156">
    <property type="entry name" value="PUA_eIF2d-like"/>
    <property type="match status" value="1"/>
</dbReference>
<dbReference type="PROSITE" id="PS50890">
    <property type="entry name" value="PUA"/>
    <property type="match status" value="1"/>
</dbReference>
<feature type="domain" description="SUI1" evidence="2">
    <location>
        <begin position="555"/>
        <end position="631"/>
    </location>
</feature>
<dbReference type="PANTHER" id="PTHR12217:SF4">
    <property type="entry name" value="EUKARYOTIC TRANSLATION INITIATION FACTOR 2D"/>
    <property type="match status" value="1"/>
</dbReference>
<dbReference type="InterPro" id="IPR057429">
    <property type="entry name" value="WH_eIF2D"/>
</dbReference>
<dbReference type="CDD" id="cd11608">
    <property type="entry name" value="eIF2D_C"/>
    <property type="match status" value="1"/>
</dbReference>
<feature type="compositionally biased region" description="Acidic residues" evidence="1">
    <location>
        <begin position="263"/>
        <end position="279"/>
    </location>
</feature>
<dbReference type="GO" id="GO:0003743">
    <property type="term" value="F:translation initiation factor activity"/>
    <property type="evidence" value="ECO:0007669"/>
    <property type="project" value="InterPro"/>
</dbReference>
<dbReference type="GO" id="GO:0001731">
    <property type="term" value="P:formation of translation preinitiation complex"/>
    <property type="evidence" value="ECO:0007669"/>
    <property type="project" value="InterPro"/>
</dbReference>
<dbReference type="Pfam" id="PF01253">
    <property type="entry name" value="SUI1"/>
    <property type="match status" value="1"/>
</dbReference>
<dbReference type="EMBL" id="ML996704">
    <property type="protein sequence ID" value="KAF2397175.1"/>
    <property type="molecule type" value="Genomic_DNA"/>
</dbReference>
<dbReference type="InterPro" id="IPR036877">
    <property type="entry name" value="SUI1_dom_sf"/>
</dbReference>